<dbReference type="SUPFAM" id="SSF52540">
    <property type="entry name" value="P-loop containing nucleoside triphosphate hydrolases"/>
    <property type="match status" value="1"/>
</dbReference>
<dbReference type="AlphaFoldDB" id="A0A6I4KZF8"/>
<evidence type="ECO:0000313" key="2">
    <source>
        <dbReference type="Proteomes" id="UP000429555"/>
    </source>
</evidence>
<protein>
    <recommendedName>
        <fullName evidence="3">Plasmid stability protein StbB</fullName>
    </recommendedName>
</protein>
<evidence type="ECO:0008006" key="3">
    <source>
        <dbReference type="Google" id="ProtNLM"/>
    </source>
</evidence>
<name>A0A6I4KZF8_9PSED</name>
<comment type="caution">
    <text evidence="1">The sequence shown here is derived from an EMBL/GenBank/DDBJ whole genome shotgun (WGS) entry which is preliminary data.</text>
</comment>
<evidence type="ECO:0000313" key="1">
    <source>
        <dbReference type="EMBL" id="MVW77178.1"/>
    </source>
</evidence>
<dbReference type="NCBIfam" id="NF041292">
    <property type="entry name" value="StbB"/>
    <property type="match status" value="1"/>
</dbReference>
<dbReference type="InterPro" id="IPR047985">
    <property type="entry name" value="StbB-like"/>
</dbReference>
<dbReference type="Proteomes" id="UP000429555">
    <property type="component" value="Unassembled WGS sequence"/>
</dbReference>
<sequence>MKVVVAGISGNQGKSTLSAHMLVPRMNGAKLLVVESINQDSRDLVSASGMLRGEEFKKIYLEMVVNDDLVVDVGASNSEAFFEGLTSFNAGHDEVDLFIVPVVPGAKEQAESILTARMLAAMGVEKERIRVVFNRVKRDVSEEFPEIVYAAESTGEFIADPRCMVFENDIYADLADLKMSLKVACEKLVPNLKDIKDGLRRQASSPDEYYRLVKMLNVGKKAESTSRQLDEAFLVLCGGRGE</sequence>
<reference evidence="1 2" key="1">
    <citation type="submission" date="2019-11" db="EMBL/GenBank/DDBJ databases">
        <title>Pseudomonas flavidum sp. nov., isolated from Baiyang Lake.</title>
        <authorList>
            <person name="Zhao Y."/>
        </authorList>
    </citation>
    <scope>NUCLEOTIDE SEQUENCE [LARGE SCALE GENOMIC DNA]</scope>
    <source>
        <strain evidence="2">R-22-3 w-18</strain>
    </source>
</reference>
<dbReference type="EMBL" id="WKJZ01000005">
    <property type="protein sequence ID" value="MVW77178.1"/>
    <property type="molecule type" value="Genomic_DNA"/>
</dbReference>
<accession>A0A6I4KZF8</accession>
<proteinExistence type="predicted"/>
<organism evidence="1 2">
    <name type="scientific">Pseudomonas xionganensis</name>
    <dbReference type="NCBI Taxonomy" id="2654845"/>
    <lineage>
        <taxon>Bacteria</taxon>
        <taxon>Pseudomonadati</taxon>
        <taxon>Pseudomonadota</taxon>
        <taxon>Gammaproteobacteria</taxon>
        <taxon>Pseudomonadales</taxon>
        <taxon>Pseudomonadaceae</taxon>
        <taxon>Pseudomonas</taxon>
    </lineage>
</organism>
<dbReference type="RefSeq" id="WP_160347835.1">
    <property type="nucleotide sequence ID" value="NZ_WKJZ01000005.1"/>
</dbReference>
<gene>
    <name evidence="1" type="ORF">GJV18_17810</name>
</gene>
<keyword evidence="2" id="KW-1185">Reference proteome</keyword>
<dbReference type="InterPro" id="IPR027417">
    <property type="entry name" value="P-loop_NTPase"/>
</dbReference>